<evidence type="ECO:0000256" key="2">
    <source>
        <dbReference type="ARBA" id="ARBA00022840"/>
    </source>
</evidence>
<keyword evidence="2" id="KW-0067">ATP-binding</keyword>
<feature type="domain" description="AMP-dependent synthetase/ligase" evidence="3">
    <location>
        <begin position="73"/>
        <end position="470"/>
    </location>
</feature>
<dbReference type="InterPro" id="IPR000873">
    <property type="entry name" value="AMP-dep_synth/lig_dom"/>
</dbReference>
<dbReference type="STRING" id="112090.W4G7B9"/>
<dbReference type="OrthoDB" id="1700726at2759"/>
<organism evidence="4">
    <name type="scientific">Aphanomyces astaci</name>
    <name type="common">Crayfish plague agent</name>
    <dbReference type="NCBI Taxonomy" id="112090"/>
    <lineage>
        <taxon>Eukaryota</taxon>
        <taxon>Sar</taxon>
        <taxon>Stramenopiles</taxon>
        <taxon>Oomycota</taxon>
        <taxon>Saprolegniomycetes</taxon>
        <taxon>Saprolegniales</taxon>
        <taxon>Verrucalvaceae</taxon>
        <taxon>Aphanomyces</taxon>
    </lineage>
</organism>
<dbReference type="SUPFAM" id="SSF56801">
    <property type="entry name" value="Acetyl-CoA synthetase-like"/>
    <property type="match status" value="1"/>
</dbReference>
<evidence type="ECO:0000313" key="4">
    <source>
        <dbReference type="EMBL" id="ETV75176.1"/>
    </source>
</evidence>
<dbReference type="RefSeq" id="XP_009835224.1">
    <property type="nucleotide sequence ID" value="XM_009836922.1"/>
</dbReference>
<reference evidence="4" key="1">
    <citation type="submission" date="2013-12" db="EMBL/GenBank/DDBJ databases">
        <title>The Genome Sequence of Aphanomyces astaci APO3.</title>
        <authorList>
            <consortium name="The Broad Institute Genomics Platform"/>
            <person name="Russ C."/>
            <person name="Tyler B."/>
            <person name="van West P."/>
            <person name="Dieguez-Uribeondo J."/>
            <person name="Young S.K."/>
            <person name="Zeng Q."/>
            <person name="Gargeya S."/>
            <person name="Fitzgerald M."/>
            <person name="Abouelleil A."/>
            <person name="Alvarado L."/>
            <person name="Chapman S.B."/>
            <person name="Gainer-Dewar J."/>
            <person name="Goldberg J."/>
            <person name="Griggs A."/>
            <person name="Gujja S."/>
            <person name="Hansen M."/>
            <person name="Howarth C."/>
            <person name="Imamovic A."/>
            <person name="Ireland A."/>
            <person name="Larimer J."/>
            <person name="McCowan C."/>
            <person name="Murphy C."/>
            <person name="Pearson M."/>
            <person name="Poon T.W."/>
            <person name="Priest M."/>
            <person name="Roberts A."/>
            <person name="Saif S."/>
            <person name="Shea T."/>
            <person name="Sykes S."/>
            <person name="Wortman J."/>
            <person name="Nusbaum C."/>
            <person name="Birren B."/>
        </authorList>
    </citation>
    <scope>NUCLEOTIDE SEQUENCE [LARGE SCALE GENOMIC DNA]</scope>
    <source>
        <strain evidence="4">APO3</strain>
    </source>
</reference>
<protein>
    <recommendedName>
        <fullName evidence="3">AMP-dependent synthetase/ligase domain-containing protein</fullName>
    </recommendedName>
</protein>
<keyword evidence="1" id="KW-0547">Nucleotide-binding</keyword>
<dbReference type="Pfam" id="PF00501">
    <property type="entry name" value="AMP-binding"/>
    <property type="match status" value="1"/>
</dbReference>
<dbReference type="VEuPathDB" id="FungiDB:H257_10391"/>
<dbReference type="InterPro" id="IPR042099">
    <property type="entry name" value="ANL_N_sf"/>
</dbReference>
<proteinExistence type="predicted"/>
<dbReference type="GO" id="GO:0005524">
    <property type="term" value="F:ATP binding"/>
    <property type="evidence" value="ECO:0007669"/>
    <property type="project" value="UniProtKB-KW"/>
</dbReference>
<dbReference type="PANTHER" id="PTHR43272">
    <property type="entry name" value="LONG-CHAIN-FATTY-ACID--COA LIGASE"/>
    <property type="match status" value="1"/>
</dbReference>
<dbReference type="GO" id="GO:0004467">
    <property type="term" value="F:long-chain fatty acid-CoA ligase activity"/>
    <property type="evidence" value="ECO:0007669"/>
    <property type="project" value="TreeGrafter"/>
</dbReference>
<dbReference type="Gene3D" id="3.40.50.12780">
    <property type="entry name" value="N-terminal domain of ligase-like"/>
    <property type="match status" value="1"/>
</dbReference>
<dbReference type="GO" id="GO:0005783">
    <property type="term" value="C:endoplasmic reticulum"/>
    <property type="evidence" value="ECO:0007669"/>
    <property type="project" value="TreeGrafter"/>
</dbReference>
<evidence type="ECO:0000256" key="1">
    <source>
        <dbReference type="ARBA" id="ARBA00022741"/>
    </source>
</evidence>
<dbReference type="GeneID" id="20812387"/>
<dbReference type="EMBL" id="KI913141">
    <property type="protein sequence ID" value="ETV75176.1"/>
    <property type="molecule type" value="Genomic_DNA"/>
</dbReference>
<gene>
    <name evidence="4" type="ORF">H257_10391</name>
</gene>
<evidence type="ECO:0000259" key="3">
    <source>
        <dbReference type="Pfam" id="PF00501"/>
    </source>
</evidence>
<dbReference type="PROSITE" id="PS00455">
    <property type="entry name" value="AMP_BINDING"/>
    <property type="match status" value="1"/>
</dbReference>
<name>W4G7B9_APHAT</name>
<dbReference type="PANTHER" id="PTHR43272:SF33">
    <property type="entry name" value="AMP-BINDING DOMAIN-CONTAINING PROTEIN-RELATED"/>
    <property type="match status" value="1"/>
</dbReference>
<dbReference type="GO" id="GO:0016020">
    <property type="term" value="C:membrane"/>
    <property type="evidence" value="ECO:0007669"/>
    <property type="project" value="TreeGrafter"/>
</dbReference>
<sequence length="478" mass="52447">MGAAESTSTQVFSHPIPHSAQPGYGPVHVSPDALPLADHTLTQWENFKRGMAISGDANYLGTRTRDASGKAAAYTWITYNQTHERAQRIATGLQTHLRVRRQENVGVISKNRTEWMLTEIACNRMSYVLVPLYDTLGPKAIPYIVNHSDMRVLVCAGELIANVLDVKHECPTLEFLVSMDVVTPRERADAQAKGVTLLTLDDLEGVPDATVPEDPPHPSDYATICYTSGTTGDPKGAILTHRNLSTATECVTYRIDSKSYWVHLSYLPLAHVYERVNAANVTRAGGSMGFYQGDILHLMDDMAELKPHIFVSVPRLFNRVYDKIMQGVTSAGGVKKLMFDYAYATKKQGLADGTNVHALWDALVFSKIQAVLGGRVELIVSGSAPLAANVKEFLKIAFSCRVEEGYGLTETSATATLSIPDIPIGAHVGMPQPNVQIRLADVPDMNYTSADLPRPRGEICIRGNNVFLGYVRSYVQRQ</sequence>
<dbReference type="AlphaFoldDB" id="W4G7B9"/>
<accession>W4G7B9</accession>
<dbReference type="InterPro" id="IPR020845">
    <property type="entry name" value="AMP-binding_CS"/>
</dbReference>